<proteinExistence type="predicted"/>
<feature type="region of interest" description="Disordered" evidence="10">
    <location>
        <begin position="80"/>
        <end position="123"/>
    </location>
</feature>
<keyword evidence="4" id="KW-0479">Metal-binding</keyword>
<feature type="region of interest" description="Disordered" evidence="10">
    <location>
        <begin position="1"/>
        <end position="68"/>
    </location>
</feature>
<dbReference type="Gene3D" id="3.30.40.10">
    <property type="entry name" value="Zinc/RING finger domain, C3HC4 (zinc finger)"/>
    <property type="match status" value="1"/>
</dbReference>
<feature type="compositionally biased region" description="Low complexity" evidence="10">
    <location>
        <begin position="281"/>
        <end position="291"/>
    </location>
</feature>
<feature type="region of interest" description="Disordered" evidence="10">
    <location>
        <begin position="1402"/>
        <end position="1434"/>
    </location>
</feature>
<feature type="region of interest" description="Disordered" evidence="10">
    <location>
        <begin position="244"/>
        <end position="299"/>
    </location>
</feature>
<dbReference type="InterPro" id="IPR052440">
    <property type="entry name" value="Trans_Reg/Chrom_Remod"/>
</dbReference>
<gene>
    <name evidence="13 14 15 16 17" type="primary">TCF20</name>
</gene>
<feature type="compositionally biased region" description="Polar residues" evidence="10">
    <location>
        <begin position="244"/>
        <end position="279"/>
    </location>
</feature>
<feature type="compositionally biased region" description="Polar residues" evidence="10">
    <location>
        <begin position="1151"/>
        <end position="1166"/>
    </location>
</feature>
<dbReference type="PANTHER" id="PTHR14955:SF7">
    <property type="entry name" value="TRANSCRIPTION FACTOR 20"/>
    <property type="match status" value="1"/>
</dbReference>
<feature type="compositionally biased region" description="Polar residues" evidence="10">
    <location>
        <begin position="84"/>
        <end position="94"/>
    </location>
</feature>
<dbReference type="OrthoDB" id="10029243at2759"/>
<feature type="region of interest" description="Disordered" evidence="10">
    <location>
        <begin position="1060"/>
        <end position="1233"/>
    </location>
</feature>
<evidence type="ECO:0000256" key="7">
    <source>
        <dbReference type="ARBA" id="ARBA00022843"/>
    </source>
</evidence>
<dbReference type="FunFam" id="3.30.40.10:FF:000116">
    <property type="entry name" value="Transcription factor 20 (AR1)"/>
    <property type="match status" value="1"/>
</dbReference>
<feature type="compositionally biased region" description="Polar residues" evidence="10">
    <location>
        <begin position="495"/>
        <end position="515"/>
    </location>
</feature>
<evidence type="ECO:0000313" key="15">
    <source>
        <dbReference type="RefSeq" id="XP_033791059.1"/>
    </source>
</evidence>
<dbReference type="RefSeq" id="XP_033791058.1">
    <property type="nucleotide sequence ID" value="XM_033935167.1"/>
</dbReference>
<keyword evidence="12" id="KW-1185">Reference proteome</keyword>
<keyword evidence="8" id="KW-0010">Activator</keyword>
<dbReference type="RefSeq" id="XP_033791059.1">
    <property type="nucleotide sequence ID" value="XM_033935168.1"/>
</dbReference>
<name>A0A6P8QU21_GEOSA</name>
<organism evidence="12 14">
    <name type="scientific">Geotrypetes seraphini</name>
    <name type="common">Gaboon caecilian</name>
    <name type="synonym">Caecilia seraphini</name>
    <dbReference type="NCBI Taxonomy" id="260995"/>
    <lineage>
        <taxon>Eukaryota</taxon>
        <taxon>Metazoa</taxon>
        <taxon>Chordata</taxon>
        <taxon>Craniata</taxon>
        <taxon>Vertebrata</taxon>
        <taxon>Euteleostomi</taxon>
        <taxon>Amphibia</taxon>
        <taxon>Gymnophiona</taxon>
        <taxon>Geotrypetes</taxon>
    </lineage>
</organism>
<feature type="region of interest" description="Disordered" evidence="10">
    <location>
        <begin position="380"/>
        <end position="406"/>
    </location>
</feature>
<keyword evidence="3" id="KW-0597">Phosphoprotein</keyword>
<feature type="region of interest" description="Disordered" evidence="10">
    <location>
        <begin position="1254"/>
        <end position="1299"/>
    </location>
</feature>
<feature type="compositionally biased region" description="Basic and acidic residues" evidence="10">
    <location>
        <begin position="675"/>
        <end position="696"/>
    </location>
</feature>
<evidence type="ECO:0000313" key="17">
    <source>
        <dbReference type="RefSeq" id="XP_033791062.1"/>
    </source>
</evidence>
<feature type="compositionally biased region" description="Basic residues" evidence="10">
    <location>
        <begin position="441"/>
        <end position="450"/>
    </location>
</feature>
<dbReference type="GO" id="GO:0006357">
    <property type="term" value="P:regulation of transcription by RNA polymerase II"/>
    <property type="evidence" value="ECO:0007669"/>
    <property type="project" value="TreeGrafter"/>
</dbReference>
<accession>A0A6P8QU21</accession>
<evidence type="ECO:0000259" key="11">
    <source>
        <dbReference type="PROSITE" id="PS51805"/>
    </source>
</evidence>
<feature type="compositionally biased region" description="Low complexity" evidence="10">
    <location>
        <begin position="380"/>
        <end position="389"/>
    </location>
</feature>
<comment type="subcellular location">
    <subcellularLocation>
        <location evidence="1">Nucleus</location>
    </subcellularLocation>
</comment>
<keyword evidence="2" id="KW-1017">Isopeptide bond</keyword>
<dbReference type="CTD" id="6942"/>
<feature type="compositionally biased region" description="Pro residues" evidence="10">
    <location>
        <begin position="1501"/>
        <end position="1512"/>
    </location>
</feature>
<dbReference type="RefSeq" id="XP_033791062.1">
    <property type="nucleotide sequence ID" value="XM_033935171.1"/>
</dbReference>
<feature type="region of interest" description="Disordered" evidence="10">
    <location>
        <begin position="440"/>
        <end position="558"/>
    </location>
</feature>
<dbReference type="KEGG" id="gsh:117355971"/>
<feature type="compositionally biased region" description="Low complexity" evidence="10">
    <location>
        <begin position="516"/>
        <end position="527"/>
    </location>
</feature>
<feature type="region of interest" description="Disordered" evidence="10">
    <location>
        <begin position="575"/>
        <end position="657"/>
    </location>
</feature>
<dbReference type="CDD" id="cd15699">
    <property type="entry name" value="ePHD_TCF20"/>
    <property type="match status" value="1"/>
</dbReference>
<evidence type="ECO:0000256" key="3">
    <source>
        <dbReference type="ARBA" id="ARBA00022553"/>
    </source>
</evidence>
<keyword evidence="7" id="KW-0832">Ubl conjugation</keyword>
<dbReference type="RefSeq" id="XP_033791057.1">
    <property type="nucleotide sequence ID" value="XM_033935166.1"/>
</dbReference>
<feature type="domain" description="PHD-type" evidence="11">
    <location>
        <begin position="1778"/>
        <end position="1882"/>
    </location>
</feature>
<feature type="compositionally biased region" description="Low complexity" evidence="10">
    <location>
        <begin position="329"/>
        <end position="347"/>
    </location>
</feature>
<feature type="compositionally biased region" description="Polar residues" evidence="10">
    <location>
        <begin position="1274"/>
        <end position="1290"/>
    </location>
</feature>
<dbReference type="RefSeq" id="XP_033791060.1">
    <property type="nucleotide sequence ID" value="XM_033935169.1"/>
</dbReference>
<evidence type="ECO:0000256" key="8">
    <source>
        <dbReference type="ARBA" id="ARBA00023159"/>
    </source>
</evidence>
<keyword evidence="5" id="KW-0863">Zinc-finger</keyword>
<keyword evidence="6" id="KW-0862">Zinc</keyword>
<dbReference type="Pfam" id="PF13771">
    <property type="entry name" value="zf-HC5HC2H"/>
    <property type="match status" value="1"/>
</dbReference>
<feature type="region of interest" description="Disordered" evidence="10">
    <location>
        <begin position="140"/>
        <end position="159"/>
    </location>
</feature>
<protein>
    <submittedName>
        <fullName evidence="13 14">Transcription factor 20 isoform X1</fullName>
    </submittedName>
</protein>
<evidence type="ECO:0000313" key="13">
    <source>
        <dbReference type="RefSeq" id="XP_033791057.1"/>
    </source>
</evidence>
<feature type="compositionally biased region" description="Basic residues" evidence="10">
    <location>
        <begin position="1534"/>
        <end position="1553"/>
    </location>
</feature>
<sequence>MQSFREQSSYHGNQPSYPQEVHGTSRLEEFGPRQQAQMFQSSFGSRRGGTGAGSAMGTESPSHQGYQGYRKEAGEYYYLASKDAASTQQTSQRRPSGPVQSYGPPQGSGNFGNQYVNEGHVGQFPTQHSSVASISQYQQDYTGSFSPGSAQYQQQASSQQQVQQLRQQLYQSHQPLQQTANQSASSTTHMQQLQRSSAMPSSTGYQLRVGQFSQHYQSSATTTTTSFPSAQRFSQSGQAFDDYVNSSSQYEGHSAQPYGSQSSYNYPTQQLKSFEQSKIPQGAQQQQHMMQYSNSSKLSLQGQAGQYSQSDVPVRSPMQFQQNFSPISNPSPAASVVQSPSCSSTPSPLMPGGENLQCGQSNMPLASRNRILQMIPQLSPTPSMMSSPSAHAGGLKGFGMEGLPEKRLTDPGLSSLSALSSQVANLPNTVQHMLLSDALVPHKKNSKRSSKKTDSCTNSEASSQAEEQLKSPLTESLDGGCSSSSEDHVERVRQLSGQSTSSETTFKGTTSEKANSSPPQSCQSEPSKVITSPTVEEDEAYSEAKEKSKVDPPKVSEKSVGVIVSREAMAGRIEKTGLVMDETPVAQTPCSASGMKETGMTPQHQPEFEKVSKSDDISTQYNGEEGSQPGHSNVSSFPGRAELSKSPGSLGCGYKDMPSSAIPRNVASFSQYPKGQERGDFSGQSDKKYTHGRSEKFPSLLQEVLQGYHHQERRYARNAQEPSPMEGTVRPNILINQGNEMPNRSILSKNVGSLQESPHWGPWERKSSGAISEMKQINLADYPIPRKFEIEAQTTAHEMGSASSERRSVICDISPLRQLGRDPAAHHSMGHIAVSSQERMVDARIGRNERGTPGVGQSVILPGGLVPLESKLKSQGGTVKEDDFEQSKIQASLNNKKSGELFYLFGLKHDSSRSNANPGVSALDSSSDYTQDGRSAPLKRTTGRMGSREGSRGKSPSQSYELAEKLKMSPGRSRGLGDPHNMLAQMNLSDRASREAFYSFFQNSENPSLASVYHSNIRSSAFGEPHSGLNSPLHYKRQIYYQEEYKDWVGSSSQLLMCSTQHRQEGSRKSPRQEQFHDRVRSPLKNDKEGMPYGQSGIYHDTGSKDLCRSHKTSDSLPTSITVEPKHNSQKLPTSESGWDLSHPIPPAKKTSPQRTTSQKKCCAQQTDEHSQGAEEPSGDSSRPGNNGHKLPGQEDQSHQNPLIMRRRVRSFISPIPSKRQSQETKNSNMDEKVCLPTLPKEVDKVHNSYACLPQSCDGGRSPPKDDFPKDAGSPNQRNSPSVSLTSPTKTKILPPRKGRGLKLEAIVQKITSPNVRRCTQSNSIDSGTDAVTLDDYLSLKSGQSDGGPGEVQELEIDKNKELVAGPGSQESKVDVPLAQSVEEWCRRDDKIMNEIEESTSVKELLRTTSSPPPQKSVCSQSRQDGSLTEPEPIAHLDLKNISARVSANEPSINITEKNLVALAVTPKQEIFPPKGYFPSGKKKGRPIGSVNKQKKQQQQHPPPSLPSPPLSPQEQQQETFKLEEVEDEEPKPKRQRRERRKPRSQQRRRRTKQAAPLVEPLEPEIKLKYACQSLDKNDAKSKSFFPYIHVENKYDMGTSCIIINAEDEEQNKLGRGRKSQRSTSPQPNADSKVLPSSSFMLQGPVVTESTVFGHLVCCLCGKWANFKNLGDIFGPFYTQDYAASLPKNPPPRRATETQSKVKVRHKSASDASKSDSEEEAKEQRSLTTHPRFKRRHRSEDCTALGSITRAAAAAALPCNKKNIDGCEKTSLDANVPIHTSESGPEQEIQIPELPLDSNEFWVHEACVLWASSIYLVCGRLYGLQEAVELAREMKCSHCQETGATLGCYNKGCSFRYHYPCAMEADCLLKEENFSVRCPKHKTKTVKGVSAEQSEQG</sequence>
<feature type="region of interest" description="Disordered" evidence="10">
    <location>
        <begin position="913"/>
        <end position="961"/>
    </location>
</feature>
<keyword evidence="9" id="KW-0539">Nucleus</keyword>
<dbReference type="PROSITE" id="PS51805">
    <property type="entry name" value="EPHD"/>
    <property type="match status" value="1"/>
</dbReference>
<dbReference type="InterPro" id="IPR041972">
    <property type="entry name" value="TCF-20_ePHD"/>
</dbReference>
<feature type="region of interest" description="Disordered" evidence="10">
    <location>
        <begin position="1471"/>
        <end position="1560"/>
    </location>
</feature>
<feature type="region of interest" description="Disordered" evidence="10">
    <location>
        <begin position="670"/>
        <end position="696"/>
    </location>
</feature>
<dbReference type="InterPro" id="IPR034732">
    <property type="entry name" value="EPHD"/>
</dbReference>
<feature type="compositionally biased region" description="Basic and acidic residues" evidence="10">
    <location>
        <begin position="1102"/>
        <end position="1114"/>
    </location>
</feature>
<reference evidence="13 14" key="1">
    <citation type="submission" date="2025-04" db="UniProtKB">
        <authorList>
            <consortium name="RefSeq"/>
        </authorList>
    </citation>
    <scope>IDENTIFICATION</scope>
</reference>
<feature type="region of interest" description="Disordered" evidence="10">
    <location>
        <begin position="172"/>
        <end position="205"/>
    </location>
</feature>
<evidence type="ECO:0000256" key="9">
    <source>
        <dbReference type="ARBA" id="ARBA00023242"/>
    </source>
</evidence>
<evidence type="ECO:0000313" key="12">
    <source>
        <dbReference type="Proteomes" id="UP000515159"/>
    </source>
</evidence>
<dbReference type="GO" id="GO:0005634">
    <property type="term" value="C:nucleus"/>
    <property type="evidence" value="ECO:0007669"/>
    <property type="project" value="UniProtKB-SubCell"/>
</dbReference>
<evidence type="ECO:0000313" key="14">
    <source>
        <dbReference type="RefSeq" id="XP_033791058.1"/>
    </source>
</evidence>
<dbReference type="PANTHER" id="PTHR14955">
    <property type="entry name" value="RETINOIC ACID INDUCED 1/TRANSCRIPTION FACTOR 20"/>
    <property type="match status" value="1"/>
</dbReference>
<evidence type="ECO:0000256" key="2">
    <source>
        <dbReference type="ARBA" id="ARBA00022499"/>
    </source>
</evidence>
<feature type="compositionally biased region" description="Basic and acidic residues" evidence="10">
    <location>
        <begin position="1062"/>
        <end position="1090"/>
    </location>
</feature>
<feature type="compositionally biased region" description="Low complexity" evidence="10">
    <location>
        <begin position="149"/>
        <end position="159"/>
    </location>
</feature>
<feature type="region of interest" description="Disordered" evidence="10">
    <location>
        <begin position="1684"/>
        <end position="1738"/>
    </location>
</feature>
<evidence type="ECO:0000256" key="5">
    <source>
        <dbReference type="ARBA" id="ARBA00022771"/>
    </source>
</evidence>
<feature type="compositionally biased region" description="Polar residues" evidence="10">
    <location>
        <begin position="1622"/>
        <end position="1637"/>
    </location>
</feature>
<evidence type="ECO:0000256" key="6">
    <source>
        <dbReference type="ARBA" id="ARBA00022833"/>
    </source>
</evidence>
<feature type="compositionally biased region" description="Basic and acidic residues" evidence="10">
    <location>
        <begin position="606"/>
        <end position="616"/>
    </location>
</feature>
<feature type="region of interest" description="Disordered" evidence="10">
    <location>
        <begin position="1612"/>
        <end position="1637"/>
    </location>
</feature>
<evidence type="ECO:0000313" key="16">
    <source>
        <dbReference type="RefSeq" id="XP_033791060.1"/>
    </source>
</evidence>
<evidence type="ECO:0000256" key="4">
    <source>
        <dbReference type="ARBA" id="ARBA00022723"/>
    </source>
</evidence>
<feature type="compositionally biased region" description="Basic and acidic residues" evidence="10">
    <location>
        <begin position="542"/>
        <end position="557"/>
    </location>
</feature>
<feature type="compositionally biased region" description="Polar residues" evidence="10">
    <location>
        <begin position="179"/>
        <end position="205"/>
    </location>
</feature>
<dbReference type="GO" id="GO:0008270">
    <property type="term" value="F:zinc ion binding"/>
    <property type="evidence" value="ECO:0007669"/>
    <property type="project" value="UniProtKB-KW"/>
</dbReference>
<dbReference type="InterPro" id="IPR013083">
    <property type="entry name" value="Znf_RING/FYVE/PHD"/>
</dbReference>
<dbReference type="Proteomes" id="UP000515159">
    <property type="component" value="Chromosome 2"/>
</dbReference>
<dbReference type="GeneID" id="117355971"/>
<feature type="compositionally biased region" description="Polar residues" evidence="10">
    <location>
        <begin position="107"/>
        <end position="116"/>
    </location>
</feature>
<feature type="compositionally biased region" description="Polar residues" evidence="10">
    <location>
        <begin position="1417"/>
        <end position="1427"/>
    </location>
</feature>
<dbReference type="InterPro" id="IPR001965">
    <property type="entry name" value="Znf_PHD"/>
</dbReference>
<feature type="region of interest" description="Disordered" evidence="10">
    <location>
        <begin position="329"/>
        <end position="348"/>
    </location>
</feature>
<evidence type="ECO:0000256" key="10">
    <source>
        <dbReference type="SAM" id="MobiDB-lite"/>
    </source>
</evidence>
<dbReference type="SMART" id="SM00249">
    <property type="entry name" value="PHD"/>
    <property type="match status" value="1"/>
</dbReference>
<feature type="compositionally biased region" description="Polar residues" evidence="10">
    <location>
        <begin position="455"/>
        <end position="474"/>
    </location>
</feature>
<evidence type="ECO:0000256" key="1">
    <source>
        <dbReference type="ARBA" id="ARBA00004123"/>
    </source>
</evidence>
<feature type="compositionally biased region" description="Polar residues" evidence="10">
    <location>
        <begin position="1"/>
        <end position="17"/>
    </location>
</feature>
<feature type="compositionally biased region" description="Polar residues" evidence="10">
    <location>
        <begin position="913"/>
        <end position="933"/>
    </location>
</feature>